<sequence>MLETILNSKKVALMNPSSQKVKKRANSVEIFEKEGDNMAKRLELLGKKFTGERNKFQDTIQKLKEEASIMQAQSME</sequence>
<reference evidence="2" key="1">
    <citation type="submission" date="2022-11" db="UniProtKB">
        <authorList>
            <consortium name="WormBaseParasite"/>
        </authorList>
    </citation>
    <scope>IDENTIFICATION</scope>
</reference>
<protein>
    <submittedName>
        <fullName evidence="2">Uncharacterized protein</fullName>
    </submittedName>
</protein>
<evidence type="ECO:0000313" key="1">
    <source>
        <dbReference type="Proteomes" id="UP000887565"/>
    </source>
</evidence>
<keyword evidence="1" id="KW-1185">Reference proteome</keyword>
<dbReference type="AlphaFoldDB" id="A0A915IFI2"/>
<accession>A0A915IFI2</accession>
<dbReference type="Proteomes" id="UP000887565">
    <property type="component" value="Unplaced"/>
</dbReference>
<name>A0A915IFI2_ROMCU</name>
<organism evidence="1 2">
    <name type="scientific">Romanomermis culicivorax</name>
    <name type="common">Nematode worm</name>
    <dbReference type="NCBI Taxonomy" id="13658"/>
    <lineage>
        <taxon>Eukaryota</taxon>
        <taxon>Metazoa</taxon>
        <taxon>Ecdysozoa</taxon>
        <taxon>Nematoda</taxon>
        <taxon>Enoplea</taxon>
        <taxon>Dorylaimia</taxon>
        <taxon>Mermithida</taxon>
        <taxon>Mermithoidea</taxon>
        <taxon>Mermithidae</taxon>
        <taxon>Romanomermis</taxon>
    </lineage>
</organism>
<proteinExistence type="predicted"/>
<evidence type="ECO:0000313" key="2">
    <source>
        <dbReference type="WBParaSite" id="nRc.2.0.1.t12563-RA"/>
    </source>
</evidence>
<dbReference type="WBParaSite" id="nRc.2.0.1.t12563-RA">
    <property type="protein sequence ID" value="nRc.2.0.1.t12563-RA"/>
    <property type="gene ID" value="nRc.2.0.1.g12563"/>
</dbReference>